<dbReference type="STRING" id="394193.SAMN04489732_10545"/>
<proteinExistence type="predicted"/>
<dbReference type="OrthoDB" id="9788300at2"/>
<dbReference type="Pfam" id="PF13508">
    <property type="entry name" value="Acetyltransf_7"/>
    <property type="match status" value="1"/>
</dbReference>
<dbReference type="CDD" id="cd04301">
    <property type="entry name" value="NAT_SF"/>
    <property type="match status" value="1"/>
</dbReference>
<accession>A0A1H8WBJ6</accession>
<gene>
    <name evidence="4" type="ORF">SAMN04489732_10545</name>
</gene>
<feature type="domain" description="N-acetyltransferase" evidence="3">
    <location>
        <begin position="3"/>
        <end position="147"/>
    </location>
</feature>
<sequence length="149" mass="16205">MSVELRSARGPAEFPRLLEIWRSAVEATHDFLTPEDVEYYAALIPGYLPEVELTVAVVDGQAVGFSGTGGGELHMLFVHNDFRGRGVGTALLRAALARYPALTLDVNEQNPQAAGFCARQGFVVAGRSETDGEGRPFPLLHLKRPLTRD</sequence>
<dbReference type="PROSITE" id="PS51186">
    <property type="entry name" value="GNAT"/>
    <property type="match status" value="1"/>
</dbReference>
<dbReference type="NCBIfam" id="NF007807">
    <property type="entry name" value="PRK10514.1"/>
    <property type="match status" value="1"/>
</dbReference>
<dbReference type="PANTHER" id="PTHR43800">
    <property type="entry name" value="PEPTIDYL-LYSINE N-ACETYLTRANSFERASE YJAB"/>
    <property type="match status" value="1"/>
</dbReference>
<dbReference type="Proteomes" id="UP000198582">
    <property type="component" value="Unassembled WGS sequence"/>
</dbReference>
<keyword evidence="2" id="KW-0012">Acyltransferase</keyword>
<dbReference type="RefSeq" id="WP_091617168.1">
    <property type="nucleotide sequence ID" value="NZ_FOEF01000005.1"/>
</dbReference>
<dbReference type="PANTHER" id="PTHR43800:SF1">
    <property type="entry name" value="PEPTIDYL-LYSINE N-ACETYLTRANSFERASE YJAB"/>
    <property type="match status" value="1"/>
</dbReference>
<evidence type="ECO:0000259" key="3">
    <source>
        <dbReference type="PROSITE" id="PS51186"/>
    </source>
</evidence>
<name>A0A1H8WBJ6_9PSEU</name>
<keyword evidence="5" id="KW-1185">Reference proteome</keyword>
<organism evidence="4 5">
    <name type="scientific">Amycolatopsis saalfeldensis</name>
    <dbReference type="NCBI Taxonomy" id="394193"/>
    <lineage>
        <taxon>Bacteria</taxon>
        <taxon>Bacillati</taxon>
        <taxon>Actinomycetota</taxon>
        <taxon>Actinomycetes</taxon>
        <taxon>Pseudonocardiales</taxon>
        <taxon>Pseudonocardiaceae</taxon>
        <taxon>Amycolatopsis</taxon>
    </lineage>
</organism>
<evidence type="ECO:0000313" key="5">
    <source>
        <dbReference type="Proteomes" id="UP000198582"/>
    </source>
</evidence>
<dbReference type="InterPro" id="IPR000182">
    <property type="entry name" value="GNAT_dom"/>
</dbReference>
<dbReference type="GO" id="GO:0016747">
    <property type="term" value="F:acyltransferase activity, transferring groups other than amino-acyl groups"/>
    <property type="evidence" value="ECO:0007669"/>
    <property type="project" value="InterPro"/>
</dbReference>
<protein>
    <submittedName>
        <fullName evidence="4">Putative acetyltransferase</fullName>
    </submittedName>
</protein>
<dbReference type="Gene3D" id="3.40.630.30">
    <property type="match status" value="1"/>
</dbReference>
<dbReference type="SUPFAM" id="SSF55729">
    <property type="entry name" value="Acyl-CoA N-acyltransferases (Nat)"/>
    <property type="match status" value="1"/>
</dbReference>
<keyword evidence="1 4" id="KW-0808">Transferase</keyword>
<dbReference type="InterPro" id="IPR016181">
    <property type="entry name" value="Acyl_CoA_acyltransferase"/>
</dbReference>
<dbReference type="EMBL" id="FOEF01000005">
    <property type="protein sequence ID" value="SEP25001.1"/>
    <property type="molecule type" value="Genomic_DNA"/>
</dbReference>
<evidence type="ECO:0000256" key="2">
    <source>
        <dbReference type="ARBA" id="ARBA00023315"/>
    </source>
</evidence>
<evidence type="ECO:0000313" key="4">
    <source>
        <dbReference type="EMBL" id="SEP25001.1"/>
    </source>
</evidence>
<evidence type="ECO:0000256" key="1">
    <source>
        <dbReference type="ARBA" id="ARBA00022679"/>
    </source>
</evidence>
<reference evidence="4 5" key="1">
    <citation type="submission" date="2016-10" db="EMBL/GenBank/DDBJ databases">
        <authorList>
            <person name="de Groot N.N."/>
        </authorList>
    </citation>
    <scope>NUCLEOTIDE SEQUENCE [LARGE SCALE GENOMIC DNA]</scope>
    <source>
        <strain evidence="4 5">DSM 44993</strain>
    </source>
</reference>
<dbReference type="AlphaFoldDB" id="A0A1H8WBJ6"/>